<dbReference type="InterPro" id="IPR002347">
    <property type="entry name" value="SDR_fam"/>
</dbReference>
<dbReference type="PANTHER" id="PTHR42879:SF6">
    <property type="entry name" value="NADPH-DEPENDENT REDUCTASE BACG"/>
    <property type="match status" value="1"/>
</dbReference>
<sequence>MEMDLGLSGKGALVLSSSRGLGLGIAQALAEEGANVLLTGRNAQALAANAAAINARGKGTAHTHVFDLNDAGAVPGLVAAARAALGRIDILVNNTGGPPPGRMADVDPALLATHFDAMVLRLAEITQAVLPDMREAGWGRIITVGSSGVVQPIPNLGLSNALRSALVGWSKSLSNDLAGEGITVNMLLPGRIHTDRVDELDAAAAKRTGQDVDAVRKASRAAIPAGRYGKVEEFGAVAAFLASAQASYVTGSLIRCDGGSIKSV</sequence>
<dbReference type="PANTHER" id="PTHR42879">
    <property type="entry name" value="3-OXOACYL-(ACYL-CARRIER-PROTEIN) REDUCTASE"/>
    <property type="match status" value="1"/>
</dbReference>
<comment type="caution">
    <text evidence="2">The sequence shown here is derived from an EMBL/GenBank/DDBJ whole genome shotgun (WGS) entry which is preliminary data.</text>
</comment>
<dbReference type="Gene3D" id="3.40.50.720">
    <property type="entry name" value="NAD(P)-binding Rossmann-like Domain"/>
    <property type="match status" value="1"/>
</dbReference>
<dbReference type="AlphaFoldDB" id="A3SQW1"/>
<dbReference type="PRINTS" id="PR00080">
    <property type="entry name" value="SDRFAMILY"/>
</dbReference>
<reference evidence="2 3" key="1">
    <citation type="submission" date="2005-12" db="EMBL/GenBank/DDBJ databases">
        <authorList>
            <person name="Moran M.A."/>
            <person name="Ferriera S."/>
            <person name="Johnson J."/>
            <person name="Kravitz S."/>
            <person name="Halpern A."/>
            <person name="Remington K."/>
            <person name="Beeson K."/>
            <person name="Tran B."/>
            <person name="Rogers Y.-H."/>
            <person name="Friedman R."/>
            <person name="Venter J.C."/>
        </authorList>
    </citation>
    <scope>NUCLEOTIDE SEQUENCE [LARGE SCALE GENOMIC DNA]</scope>
    <source>
        <strain evidence="3">ATCC BAA-591 / DSM 15170 / ISM</strain>
    </source>
</reference>
<dbReference type="Pfam" id="PF13561">
    <property type="entry name" value="adh_short_C2"/>
    <property type="match status" value="1"/>
</dbReference>
<evidence type="ECO:0000313" key="3">
    <source>
        <dbReference type="Proteomes" id="UP000005954"/>
    </source>
</evidence>
<dbReference type="InterPro" id="IPR050259">
    <property type="entry name" value="SDR"/>
</dbReference>
<evidence type="ECO:0008006" key="4">
    <source>
        <dbReference type="Google" id="ProtNLM"/>
    </source>
</evidence>
<dbReference type="HOGENOM" id="CLU_010194_1_2_5"/>
<dbReference type="InterPro" id="IPR036291">
    <property type="entry name" value="NAD(P)-bd_dom_sf"/>
</dbReference>
<dbReference type="STRING" id="89187.ISM_10366"/>
<dbReference type="Proteomes" id="UP000005954">
    <property type="component" value="Unassembled WGS sequence"/>
</dbReference>
<dbReference type="EMBL" id="AALY01000003">
    <property type="protein sequence ID" value="EAP75520.1"/>
    <property type="molecule type" value="Genomic_DNA"/>
</dbReference>
<accession>A3SQW1</accession>
<gene>
    <name evidence="2" type="ORF">ISM_10366</name>
</gene>
<comment type="similarity">
    <text evidence="1">Belongs to the short-chain dehydrogenases/reductases (SDR) family.</text>
</comment>
<dbReference type="SUPFAM" id="SSF51735">
    <property type="entry name" value="NAD(P)-binding Rossmann-fold domains"/>
    <property type="match status" value="1"/>
</dbReference>
<protein>
    <recommendedName>
        <fullName evidence="4">3-oxoacyl-ACP reductase</fullName>
    </recommendedName>
</protein>
<evidence type="ECO:0000256" key="1">
    <source>
        <dbReference type="ARBA" id="ARBA00006484"/>
    </source>
</evidence>
<keyword evidence="3" id="KW-1185">Reference proteome</keyword>
<dbReference type="eggNOG" id="COG1028">
    <property type="taxonomic scope" value="Bacteria"/>
</dbReference>
<proteinExistence type="inferred from homology"/>
<evidence type="ECO:0000313" key="2">
    <source>
        <dbReference type="EMBL" id="EAP75520.1"/>
    </source>
</evidence>
<organism evidence="2 3">
    <name type="scientific">Roseovarius nubinhibens (strain ATCC BAA-591 / DSM 15170 / ISM)</name>
    <dbReference type="NCBI Taxonomy" id="89187"/>
    <lineage>
        <taxon>Bacteria</taxon>
        <taxon>Pseudomonadati</taxon>
        <taxon>Pseudomonadota</taxon>
        <taxon>Alphaproteobacteria</taxon>
        <taxon>Rhodobacterales</taxon>
        <taxon>Roseobacteraceae</taxon>
        <taxon>Roseovarius</taxon>
    </lineage>
</organism>
<dbReference type="PRINTS" id="PR00081">
    <property type="entry name" value="GDHRDH"/>
</dbReference>
<name>A3SQW1_ROSNI</name>